<feature type="compositionally biased region" description="Polar residues" evidence="6">
    <location>
        <begin position="346"/>
        <end position="363"/>
    </location>
</feature>
<dbReference type="GO" id="GO:0032045">
    <property type="term" value="C:guanyl-nucleotide exchange factor complex"/>
    <property type="evidence" value="ECO:0007669"/>
    <property type="project" value="TreeGrafter"/>
</dbReference>
<evidence type="ECO:0000256" key="6">
    <source>
        <dbReference type="SAM" id="MobiDB-lite"/>
    </source>
</evidence>
<comment type="similarity">
    <text evidence="5">Belongs to the SMCR8 family.</text>
</comment>
<protein>
    <submittedName>
        <fullName evidence="8">SMCR8</fullName>
    </submittedName>
</protein>
<evidence type="ECO:0000256" key="5">
    <source>
        <dbReference type="ARBA" id="ARBA00038137"/>
    </source>
</evidence>
<keyword evidence="2" id="KW-0963">Cytoplasm</keyword>
<accession>A0A7J7K3X9</accession>
<keyword evidence="9" id="KW-1185">Reference proteome</keyword>
<dbReference type="InterPro" id="IPR037521">
    <property type="entry name" value="FLCN/SMCR8_DENN"/>
</dbReference>
<dbReference type="GO" id="GO:0005737">
    <property type="term" value="C:cytoplasm"/>
    <property type="evidence" value="ECO:0007669"/>
    <property type="project" value="UniProtKB-SubCell"/>
</dbReference>
<dbReference type="Proteomes" id="UP000593567">
    <property type="component" value="Unassembled WGS sequence"/>
</dbReference>
<comment type="subcellular location">
    <subcellularLocation>
        <location evidence="1">Cytoplasm</location>
    </subcellularLocation>
</comment>
<evidence type="ECO:0000259" key="7">
    <source>
        <dbReference type="PROSITE" id="PS51834"/>
    </source>
</evidence>
<feature type="compositionally biased region" description="Low complexity" evidence="6">
    <location>
        <begin position="372"/>
        <end position="385"/>
    </location>
</feature>
<feature type="region of interest" description="Disordered" evidence="6">
    <location>
        <begin position="337"/>
        <end position="418"/>
    </location>
</feature>
<gene>
    <name evidence="8" type="ORF">EB796_008368</name>
</gene>
<reference evidence="8" key="1">
    <citation type="submission" date="2020-06" db="EMBL/GenBank/DDBJ databases">
        <title>Draft genome of Bugula neritina, a colonial animal packing powerful symbionts and potential medicines.</title>
        <authorList>
            <person name="Rayko M."/>
        </authorList>
    </citation>
    <scope>NUCLEOTIDE SEQUENCE [LARGE SCALE GENOMIC DNA]</scope>
    <source>
        <strain evidence="8">Kwan_BN1</strain>
    </source>
</reference>
<name>A0A7J7K3X9_BUGNE</name>
<comment type="caution">
    <text evidence="8">The sequence shown here is derived from an EMBL/GenBank/DDBJ whole genome shotgun (WGS) entry which is preliminary data.</text>
</comment>
<dbReference type="PROSITE" id="PS51834">
    <property type="entry name" value="DENN_FLCN_SMCR8"/>
    <property type="match status" value="1"/>
</dbReference>
<evidence type="ECO:0000313" key="8">
    <source>
        <dbReference type="EMBL" id="KAF6033322.1"/>
    </source>
</evidence>
<proteinExistence type="inferred from homology"/>
<dbReference type="EMBL" id="VXIV02001383">
    <property type="protein sequence ID" value="KAF6033322.1"/>
    <property type="molecule type" value="Genomic_DNA"/>
</dbReference>
<dbReference type="PANTHER" id="PTHR31334">
    <property type="entry name" value="SMITH-MAGENIS SYNDROME REGION GENE 8 PROTEIN"/>
    <property type="match status" value="1"/>
</dbReference>
<dbReference type="PANTHER" id="PTHR31334:SF1">
    <property type="entry name" value="GUANINE NUCLEOTIDE EXCHANGE PROTEIN SMCR8"/>
    <property type="match status" value="1"/>
</dbReference>
<evidence type="ECO:0000256" key="4">
    <source>
        <dbReference type="ARBA" id="ARBA00023006"/>
    </source>
</evidence>
<dbReference type="AlphaFoldDB" id="A0A7J7K3X9"/>
<dbReference type="OrthoDB" id="2289278at2759"/>
<organism evidence="8 9">
    <name type="scientific">Bugula neritina</name>
    <name type="common">Brown bryozoan</name>
    <name type="synonym">Sertularia neritina</name>
    <dbReference type="NCBI Taxonomy" id="10212"/>
    <lineage>
        <taxon>Eukaryota</taxon>
        <taxon>Metazoa</taxon>
        <taxon>Spiralia</taxon>
        <taxon>Lophotrochozoa</taxon>
        <taxon>Bryozoa</taxon>
        <taxon>Gymnolaemata</taxon>
        <taxon>Cheilostomatida</taxon>
        <taxon>Flustrina</taxon>
        <taxon>Buguloidea</taxon>
        <taxon>Bugulidae</taxon>
        <taxon>Bugula</taxon>
    </lineage>
</organism>
<evidence type="ECO:0000256" key="1">
    <source>
        <dbReference type="ARBA" id="ARBA00004496"/>
    </source>
</evidence>
<keyword evidence="3" id="KW-0344">Guanine-nucleotide releasing factor</keyword>
<dbReference type="GO" id="GO:0006914">
    <property type="term" value="P:autophagy"/>
    <property type="evidence" value="ECO:0007669"/>
    <property type="project" value="UniProtKB-KW"/>
</dbReference>
<evidence type="ECO:0000256" key="2">
    <source>
        <dbReference type="ARBA" id="ARBA00022490"/>
    </source>
</evidence>
<sequence length="678" mass="76357">MIYGLEEAIAHDVLTQANMADLTDVMPMYLRHPQTDAFNKFKSNVIHPDFLMLTEFTDDIGPVPLTDYTIPSREEIEKDGFNLDQFAIKIMSADYFAQANTHDQQFKMVEDMHALISDSYYDCYTLLYAFTLYDIQGRGYVRPVYLSYTSKHRGKLVALYESLVQSIAQAVGQLMKSNIRLFAKELDVYIRKYHDLYSTSSMSVEDSERLAYIEEVFLCVTKKLNFDFSEFDTMKVREEDNFRLITQLSDGWPEFKESLLDIYKGYSPSLSQISQSIREEITSTDVSHHLRIGDVSLASLICFEESKRKPNKDFLPTFRHRNSTASVASIASISSCHSSNSTQTTASSLTNEAGSVGSDSSDQGIHIPTSVRGRSNSLSSRTSLTHRYRTEASSSSTIQELPRSLQDELNTSRRYNDSQSTIKAELVSNSTDSLSSRLDGEDAGKCMINFDHHAVVLETIPGLGTLISEHKQHVRDLLFCVLAGQPLILLATDRTKAELIAETLSSFLPNSRPKSLRIGYWCGDSPVSFKSIFRYPITCAVTSARSAHLPDSLKVCSSVYNINIKHYIGPAYQGPRAKEKGLLDLFYRKKKHRQPYFSGLVKSLMMEIACKAKLLYSILQTESKINDEEIKRKLGLSNSSDVNIVKNLVFVVVKQQHASIQAVKMEELDSVCVTLTSP</sequence>
<feature type="domain" description="UDENN FLCN/SMCR8-type" evidence="7">
    <location>
        <begin position="41"/>
        <end position="653"/>
    </location>
</feature>
<keyword evidence="4" id="KW-0072">Autophagy</keyword>
<evidence type="ECO:0000256" key="3">
    <source>
        <dbReference type="ARBA" id="ARBA00022658"/>
    </source>
</evidence>
<evidence type="ECO:0000313" key="9">
    <source>
        <dbReference type="Proteomes" id="UP000593567"/>
    </source>
</evidence>
<dbReference type="GO" id="GO:0005085">
    <property type="term" value="F:guanyl-nucleotide exchange factor activity"/>
    <property type="evidence" value="ECO:0007669"/>
    <property type="project" value="UniProtKB-KW"/>
</dbReference>